<keyword evidence="2" id="KW-1185">Reference proteome</keyword>
<dbReference type="AlphaFoldDB" id="A0A812J292"/>
<dbReference type="OrthoDB" id="438643at2759"/>
<dbReference type="Proteomes" id="UP000649617">
    <property type="component" value="Unassembled WGS sequence"/>
</dbReference>
<protein>
    <recommendedName>
        <fullName evidence="3">TIR domain-containing protein</fullName>
    </recommendedName>
</protein>
<comment type="caution">
    <text evidence="1">The sequence shown here is derived from an EMBL/GenBank/DDBJ whole genome shotgun (WGS) entry which is preliminary data.</text>
</comment>
<gene>
    <name evidence="1" type="ORF">SPIL2461_LOCUS1447</name>
</gene>
<evidence type="ECO:0000313" key="1">
    <source>
        <dbReference type="EMBL" id="CAE7190205.1"/>
    </source>
</evidence>
<evidence type="ECO:0000313" key="2">
    <source>
        <dbReference type="Proteomes" id="UP000649617"/>
    </source>
</evidence>
<name>A0A812J292_SYMPI</name>
<reference evidence="1" key="1">
    <citation type="submission" date="2021-02" db="EMBL/GenBank/DDBJ databases">
        <authorList>
            <person name="Dougan E. K."/>
            <person name="Rhodes N."/>
            <person name="Thang M."/>
            <person name="Chan C."/>
        </authorList>
    </citation>
    <scope>NUCLEOTIDE SEQUENCE</scope>
</reference>
<accession>A0A812J292</accession>
<organism evidence="1 2">
    <name type="scientific">Symbiodinium pilosum</name>
    <name type="common">Dinoflagellate</name>
    <dbReference type="NCBI Taxonomy" id="2952"/>
    <lineage>
        <taxon>Eukaryota</taxon>
        <taxon>Sar</taxon>
        <taxon>Alveolata</taxon>
        <taxon>Dinophyceae</taxon>
        <taxon>Suessiales</taxon>
        <taxon>Symbiodiniaceae</taxon>
        <taxon>Symbiodinium</taxon>
    </lineage>
</organism>
<proteinExistence type="predicted"/>
<evidence type="ECO:0008006" key="3">
    <source>
        <dbReference type="Google" id="ProtNLM"/>
    </source>
</evidence>
<sequence>MLSLRFKDQDKVKYFRSVENELRSRGVRTFMVNTRRDFGPETMRGLAGAVIMVAFCTADYGEKTRGVYETYSELRHAMENWQEITLIPVKMCKKWPPSPPGQEGKDLCKMVFGHSRIVIEGLRTDEDGICLFKPAKDLAIEILDHIQELGLLHEVASRYIPANRSLQALRSAEEILNHIEELGVMDEILSLHKSGALSLLAARTADKCTQTEKGFDMAVDVGEHKSLDADPPRSLIVRRRSGKPTIASENIPRVHILRRSRAGASPASEAALPGEISDVFEDVPYGRWFASVSHDRSSERSRFLEGRDIR</sequence>
<dbReference type="EMBL" id="CAJNIZ010001403">
    <property type="protein sequence ID" value="CAE7190205.1"/>
    <property type="molecule type" value="Genomic_DNA"/>
</dbReference>